<evidence type="ECO:0000256" key="7">
    <source>
        <dbReference type="ARBA" id="ARBA00023180"/>
    </source>
</evidence>
<reference evidence="10" key="1">
    <citation type="submission" date="2020-11" db="EMBL/GenBank/DDBJ databases">
        <authorList>
            <person name="Tran Van P."/>
        </authorList>
    </citation>
    <scope>NUCLEOTIDE SEQUENCE</scope>
</reference>
<organism evidence="10">
    <name type="scientific">Timema shepardi</name>
    <name type="common">Walking stick</name>
    <dbReference type="NCBI Taxonomy" id="629360"/>
    <lineage>
        <taxon>Eukaryota</taxon>
        <taxon>Metazoa</taxon>
        <taxon>Ecdysozoa</taxon>
        <taxon>Arthropoda</taxon>
        <taxon>Hexapoda</taxon>
        <taxon>Insecta</taxon>
        <taxon>Pterygota</taxon>
        <taxon>Neoptera</taxon>
        <taxon>Polyneoptera</taxon>
        <taxon>Phasmatodea</taxon>
        <taxon>Timematodea</taxon>
        <taxon>Timematoidea</taxon>
        <taxon>Timematidae</taxon>
        <taxon>Timema</taxon>
    </lineage>
</organism>
<feature type="transmembrane region" description="Helical" evidence="9">
    <location>
        <begin position="628"/>
        <end position="647"/>
    </location>
</feature>
<keyword evidence="5 9" id="KW-1133">Transmembrane helix</keyword>
<feature type="transmembrane region" description="Helical" evidence="9">
    <location>
        <begin position="578"/>
        <end position="597"/>
    </location>
</feature>
<evidence type="ECO:0000256" key="9">
    <source>
        <dbReference type="SAM" id="Phobius"/>
    </source>
</evidence>
<gene>
    <name evidence="10" type="ORF">TSIB3V08_LOCUS3453</name>
</gene>
<sequence length="662" mass="75134">MTTLVHLHKHWDIVKSRKKRQLVEEAVELMSTGRGPYNSHKPSCPKVEGVAPPHFNYNLGYEWDGGVVAAAAAKHHQIFNSDITAALRFPNYKQCQSVAAISYTSASSLGSAPAFVWSKSGKPFRKKTLSLGLTRIELRFPSHWQPVYCDCDALDHVARSRKRNNSLDDDLLDDRSVSSPGLSGESRNTVESDRVCFSNSDSSLDETDIDMLQDADRGAYSCTNAGKRVFGLGYMEEGKEVVGVEFDGSVWVFGLGTKQFLSVADLARKDPRILRKKSQLYLWNLLTVAVFYSLPVVQLVLTYQLLYGIPQHYGLFYAMDTSFMYVISMLCMVKIYQTRHPDINASAYATFGVLAIVIFIGMFGVLEGTLSFWVIFTVVHLVICLIVSAQIYYMGRWKFDCFLRKSVKSDLMHKLENVLENPSPNELPPSEIQTTVVVDFMAQVRKLAKKNLNIFGEFVMTVWRKVMSIGITSITEIAFESLVPTTSSTILLVKRAYYQFNRWINALSAAGGLDPLDYGYIESYGNVCNWALAVYGLLYHLGDFATHLLMIFMANLMLYCIFYIVMKLCNHERILPQPLIYIILAFTTWVAALYFFLNKSISWVLTPAQSRAYNHPCEILDFYDKHDIWHFLSSASMFFSFMVLLTLDDDLIRVHRSNIPVF</sequence>
<dbReference type="GO" id="GO:0003725">
    <property type="term" value="F:double-stranded RNA binding"/>
    <property type="evidence" value="ECO:0007669"/>
    <property type="project" value="TreeGrafter"/>
</dbReference>
<evidence type="ECO:0000256" key="1">
    <source>
        <dbReference type="ARBA" id="ARBA00004141"/>
    </source>
</evidence>
<dbReference type="GO" id="GO:0051033">
    <property type="term" value="F:RNA transmembrane transporter activity"/>
    <property type="evidence" value="ECO:0007669"/>
    <property type="project" value="TreeGrafter"/>
</dbReference>
<comment type="similarity">
    <text evidence="2">Belongs to the SID1 family.</text>
</comment>
<feature type="transmembrane region" description="Helical" evidence="9">
    <location>
        <begin position="280"/>
        <end position="301"/>
    </location>
</feature>
<keyword evidence="7" id="KW-0325">Glycoprotein</keyword>
<protein>
    <submittedName>
        <fullName evidence="10">Uncharacterized protein</fullName>
    </submittedName>
</protein>
<evidence type="ECO:0000256" key="3">
    <source>
        <dbReference type="ARBA" id="ARBA00022692"/>
    </source>
</evidence>
<feature type="transmembrane region" description="Helical" evidence="9">
    <location>
        <begin position="372"/>
        <end position="395"/>
    </location>
</feature>
<feature type="compositionally biased region" description="Polar residues" evidence="8">
    <location>
        <begin position="177"/>
        <end position="187"/>
    </location>
</feature>
<evidence type="ECO:0000256" key="4">
    <source>
        <dbReference type="ARBA" id="ARBA00022729"/>
    </source>
</evidence>
<proteinExistence type="inferred from homology"/>
<feature type="region of interest" description="Disordered" evidence="8">
    <location>
        <begin position="169"/>
        <end position="190"/>
    </location>
</feature>
<evidence type="ECO:0000256" key="5">
    <source>
        <dbReference type="ARBA" id="ARBA00022989"/>
    </source>
</evidence>
<keyword evidence="4" id="KW-0732">Signal</keyword>
<dbReference type="GO" id="GO:0005886">
    <property type="term" value="C:plasma membrane"/>
    <property type="evidence" value="ECO:0007669"/>
    <property type="project" value="TreeGrafter"/>
</dbReference>
<accession>A0A7R9ATG3</accession>
<dbReference type="GO" id="GO:0005764">
    <property type="term" value="C:lysosome"/>
    <property type="evidence" value="ECO:0007669"/>
    <property type="project" value="TreeGrafter"/>
</dbReference>
<evidence type="ECO:0000313" key="10">
    <source>
        <dbReference type="EMBL" id="CAD7259246.1"/>
    </source>
</evidence>
<evidence type="ECO:0000256" key="2">
    <source>
        <dbReference type="ARBA" id="ARBA00006618"/>
    </source>
</evidence>
<dbReference type="EMBL" id="OC001153">
    <property type="protein sequence ID" value="CAD7259246.1"/>
    <property type="molecule type" value="Genomic_DNA"/>
</dbReference>
<keyword evidence="3 9" id="KW-0812">Transmembrane</keyword>
<feature type="transmembrane region" description="Helical" evidence="9">
    <location>
        <begin position="548"/>
        <end position="566"/>
    </location>
</feature>
<name>A0A7R9ATG3_TIMSH</name>
<feature type="transmembrane region" description="Helical" evidence="9">
    <location>
        <begin position="313"/>
        <end position="333"/>
    </location>
</feature>
<evidence type="ECO:0000256" key="8">
    <source>
        <dbReference type="SAM" id="MobiDB-lite"/>
    </source>
</evidence>
<dbReference type="AlphaFoldDB" id="A0A7R9ATG3"/>
<dbReference type="PANTHER" id="PTHR12185">
    <property type="entry name" value="SID1 TRANSMEMBRANE FAMILY MEMEBER"/>
    <property type="match status" value="1"/>
</dbReference>
<dbReference type="Pfam" id="PF13965">
    <property type="entry name" value="SID-1_RNA_chan"/>
    <property type="match status" value="3"/>
</dbReference>
<comment type="subcellular location">
    <subcellularLocation>
        <location evidence="1">Membrane</location>
        <topology evidence="1">Multi-pass membrane protein</topology>
    </subcellularLocation>
</comment>
<dbReference type="InterPro" id="IPR025958">
    <property type="entry name" value="SID1_TM_fam"/>
</dbReference>
<feature type="transmembrane region" description="Helical" evidence="9">
    <location>
        <begin position="345"/>
        <end position="366"/>
    </location>
</feature>
<keyword evidence="6 9" id="KW-0472">Membrane</keyword>
<evidence type="ECO:0000256" key="6">
    <source>
        <dbReference type="ARBA" id="ARBA00023136"/>
    </source>
</evidence>
<dbReference type="PANTHER" id="PTHR12185:SF14">
    <property type="entry name" value="CHOLESTEROL UPTAKE PROTEIN 1"/>
    <property type="match status" value="1"/>
</dbReference>